<dbReference type="Pfam" id="PF00098">
    <property type="entry name" value="zf-CCHC"/>
    <property type="match status" value="1"/>
</dbReference>
<dbReference type="OrthoDB" id="1719899at2759"/>
<keyword evidence="5" id="KW-1185">Reference proteome</keyword>
<sequence length="142" mass="15938">MARFIHGLNKEIQDMVELYSYGVLGELVHQAVKRSRDKEKDKVRSDKSPKKGSEPFQCQKEIVFTPSPSASRTSSIECFKCLGKGHIASQCPNRTTMIVREDGEVASDSSHEETSISSELESRSDDSHCEEDLLMVRRLMGS</sequence>
<evidence type="ECO:0000313" key="4">
    <source>
        <dbReference type="EMBL" id="RDX81032.1"/>
    </source>
</evidence>
<keyword evidence="1" id="KW-0862">Zinc</keyword>
<accession>A0A371FRY5</accession>
<feature type="region of interest" description="Disordered" evidence="2">
    <location>
        <begin position="101"/>
        <end position="131"/>
    </location>
</feature>
<dbReference type="Gene3D" id="4.10.60.10">
    <property type="entry name" value="Zinc finger, CCHC-type"/>
    <property type="match status" value="1"/>
</dbReference>
<dbReference type="PANTHER" id="PTHR35046:SF9">
    <property type="entry name" value="RNA-DIRECTED DNA POLYMERASE"/>
    <property type="match status" value="1"/>
</dbReference>
<dbReference type="InterPro" id="IPR036875">
    <property type="entry name" value="Znf_CCHC_sf"/>
</dbReference>
<dbReference type="GO" id="GO:0008270">
    <property type="term" value="F:zinc ion binding"/>
    <property type="evidence" value="ECO:0007669"/>
    <property type="project" value="UniProtKB-KW"/>
</dbReference>
<name>A0A371FRY5_MUCPR</name>
<dbReference type="Proteomes" id="UP000257109">
    <property type="component" value="Unassembled WGS sequence"/>
</dbReference>
<evidence type="ECO:0000259" key="3">
    <source>
        <dbReference type="PROSITE" id="PS50158"/>
    </source>
</evidence>
<keyword evidence="1" id="KW-0863">Zinc-finger</keyword>
<dbReference type="GO" id="GO:0003676">
    <property type="term" value="F:nucleic acid binding"/>
    <property type="evidence" value="ECO:0007669"/>
    <property type="project" value="InterPro"/>
</dbReference>
<keyword evidence="1" id="KW-0479">Metal-binding</keyword>
<evidence type="ECO:0000313" key="5">
    <source>
        <dbReference type="Proteomes" id="UP000257109"/>
    </source>
</evidence>
<dbReference type="AlphaFoldDB" id="A0A371FRY5"/>
<dbReference type="PROSITE" id="PS50158">
    <property type="entry name" value="ZF_CCHC"/>
    <property type="match status" value="1"/>
</dbReference>
<feature type="region of interest" description="Disordered" evidence="2">
    <location>
        <begin position="33"/>
        <end position="60"/>
    </location>
</feature>
<protein>
    <recommendedName>
        <fullName evidence="3">CCHC-type domain-containing protein</fullName>
    </recommendedName>
</protein>
<gene>
    <name evidence="4" type="ORF">CR513_38327</name>
</gene>
<dbReference type="InterPro" id="IPR001878">
    <property type="entry name" value="Znf_CCHC"/>
</dbReference>
<dbReference type="SMART" id="SM00343">
    <property type="entry name" value="ZnF_C2HC"/>
    <property type="match status" value="1"/>
</dbReference>
<evidence type="ECO:0000256" key="2">
    <source>
        <dbReference type="SAM" id="MobiDB-lite"/>
    </source>
</evidence>
<comment type="caution">
    <text evidence="4">The sequence shown here is derived from an EMBL/GenBank/DDBJ whole genome shotgun (WGS) entry which is preliminary data.</text>
</comment>
<feature type="domain" description="CCHC-type" evidence="3">
    <location>
        <begin position="78"/>
        <end position="93"/>
    </location>
</feature>
<dbReference type="EMBL" id="QJKJ01008029">
    <property type="protein sequence ID" value="RDX81032.1"/>
    <property type="molecule type" value="Genomic_DNA"/>
</dbReference>
<dbReference type="SUPFAM" id="SSF57756">
    <property type="entry name" value="Retrovirus zinc finger-like domains"/>
    <property type="match status" value="1"/>
</dbReference>
<evidence type="ECO:0000256" key="1">
    <source>
        <dbReference type="PROSITE-ProRule" id="PRU00047"/>
    </source>
</evidence>
<proteinExistence type="predicted"/>
<reference evidence="4" key="1">
    <citation type="submission" date="2018-05" db="EMBL/GenBank/DDBJ databases">
        <title>Draft genome of Mucuna pruriens seed.</title>
        <authorList>
            <person name="Nnadi N.E."/>
            <person name="Vos R."/>
            <person name="Hasami M.H."/>
            <person name="Devisetty U.K."/>
            <person name="Aguiy J.C."/>
        </authorList>
    </citation>
    <scope>NUCLEOTIDE SEQUENCE [LARGE SCALE GENOMIC DNA]</scope>
    <source>
        <strain evidence="4">JCA_2017</strain>
    </source>
</reference>
<feature type="non-terminal residue" evidence="4">
    <location>
        <position position="1"/>
    </location>
</feature>
<feature type="compositionally biased region" description="Basic and acidic residues" evidence="2">
    <location>
        <begin position="34"/>
        <end position="53"/>
    </location>
</feature>
<dbReference type="PANTHER" id="PTHR35046">
    <property type="entry name" value="ZINC KNUCKLE (CCHC-TYPE) FAMILY PROTEIN"/>
    <property type="match status" value="1"/>
</dbReference>
<organism evidence="4 5">
    <name type="scientific">Mucuna pruriens</name>
    <name type="common">Velvet bean</name>
    <name type="synonym">Dolichos pruriens</name>
    <dbReference type="NCBI Taxonomy" id="157652"/>
    <lineage>
        <taxon>Eukaryota</taxon>
        <taxon>Viridiplantae</taxon>
        <taxon>Streptophyta</taxon>
        <taxon>Embryophyta</taxon>
        <taxon>Tracheophyta</taxon>
        <taxon>Spermatophyta</taxon>
        <taxon>Magnoliopsida</taxon>
        <taxon>eudicotyledons</taxon>
        <taxon>Gunneridae</taxon>
        <taxon>Pentapetalae</taxon>
        <taxon>rosids</taxon>
        <taxon>fabids</taxon>
        <taxon>Fabales</taxon>
        <taxon>Fabaceae</taxon>
        <taxon>Papilionoideae</taxon>
        <taxon>50 kb inversion clade</taxon>
        <taxon>NPAAA clade</taxon>
        <taxon>indigoferoid/millettioid clade</taxon>
        <taxon>Phaseoleae</taxon>
        <taxon>Mucuna</taxon>
    </lineage>
</organism>